<keyword evidence="3" id="KW-1185">Reference proteome</keyword>
<proteinExistence type="predicted"/>
<reference evidence="3" key="1">
    <citation type="submission" date="2014-09" db="EMBL/GenBank/DDBJ databases">
        <title>Vibrio variabilis JCM 19239. (C206) whole genome shotgun sequence.</title>
        <authorList>
            <person name="Sawabe T."/>
            <person name="Meirelles P."/>
            <person name="Nakanishi M."/>
            <person name="Sayaka M."/>
            <person name="Hattori M."/>
            <person name="Ohkuma M."/>
        </authorList>
    </citation>
    <scope>NUCLEOTIDE SEQUENCE [LARGE SCALE GENOMIC DNA]</scope>
    <source>
        <strain evidence="3">JCM 19239</strain>
    </source>
</reference>
<comment type="caution">
    <text evidence="2">The sequence shown here is derived from an EMBL/GenBank/DDBJ whole genome shotgun (WGS) entry which is preliminary data.</text>
</comment>
<evidence type="ECO:0000313" key="2">
    <source>
        <dbReference type="EMBL" id="GAL25996.1"/>
    </source>
</evidence>
<evidence type="ECO:0000313" key="3">
    <source>
        <dbReference type="Proteomes" id="UP000029223"/>
    </source>
</evidence>
<protein>
    <submittedName>
        <fullName evidence="2">Uncharacterized protein</fullName>
    </submittedName>
</protein>
<organism evidence="2 3">
    <name type="scientific">Vibrio variabilis</name>
    <dbReference type="NCBI Taxonomy" id="990271"/>
    <lineage>
        <taxon>Bacteria</taxon>
        <taxon>Pseudomonadati</taxon>
        <taxon>Pseudomonadota</taxon>
        <taxon>Gammaproteobacteria</taxon>
        <taxon>Vibrionales</taxon>
        <taxon>Vibrionaceae</taxon>
        <taxon>Vibrio</taxon>
    </lineage>
</organism>
<dbReference type="Proteomes" id="UP000029223">
    <property type="component" value="Unassembled WGS sequence"/>
</dbReference>
<keyword evidence="1" id="KW-0812">Transmembrane</keyword>
<feature type="transmembrane region" description="Helical" evidence="1">
    <location>
        <begin position="12"/>
        <end position="29"/>
    </location>
</feature>
<sequence length="54" mass="6351">MSAFNYGNTMRLMVWIFIIALALEGWMLIEVRHQEHEIAPKEMHHQNAVSTLLK</sequence>
<keyword evidence="1" id="KW-0472">Membrane</keyword>
<accession>A0ABQ0JB74</accession>
<reference evidence="3" key="2">
    <citation type="submission" date="2014-09" db="EMBL/GenBank/DDBJ databases">
        <authorList>
            <consortium name="NBRP consortium"/>
            <person name="Sawabe T."/>
            <person name="Meirelles P."/>
            <person name="Nakanishi M."/>
            <person name="Sayaka M."/>
            <person name="Hattori M."/>
            <person name="Ohkuma M."/>
        </authorList>
    </citation>
    <scope>NUCLEOTIDE SEQUENCE [LARGE SCALE GENOMIC DNA]</scope>
    <source>
        <strain evidence="3">JCM 19239</strain>
    </source>
</reference>
<gene>
    <name evidence="2" type="ORF">JCM19239_2327</name>
</gene>
<name>A0ABQ0JB74_9VIBR</name>
<dbReference type="EMBL" id="BBMS01000014">
    <property type="protein sequence ID" value="GAL25996.1"/>
    <property type="molecule type" value="Genomic_DNA"/>
</dbReference>
<evidence type="ECO:0000256" key="1">
    <source>
        <dbReference type="SAM" id="Phobius"/>
    </source>
</evidence>
<keyword evidence="1" id="KW-1133">Transmembrane helix</keyword>